<gene>
    <name evidence="3" type="ORF">J3U87_29690</name>
</gene>
<sequence length="50" mass="5348">MNKKFGLLLLVIALSTLACGKKGPPRPRETQVDLPQHHSDVVQPGVTADA</sequence>
<evidence type="ECO:0008006" key="5">
    <source>
        <dbReference type="Google" id="ProtNLM"/>
    </source>
</evidence>
<evidence type="ECO:0000256" key="2">
    <source>
        <dbReference type="SAM" id="SignalP"/>
    </source>
</evidence>
<keyword evidence="2" id="KW-0732">Signal</keyword>
<feature type="compositionally biased region" description="Basic and acidic residues" evidence="1">
    <location>
        <begin position="26"/>
        <end position="40"/>
    </location>
</feature>
<keyword evidence="4" id="KW-1185">Reference proteome</keyword>
<dbReference type="PROSITE" id="PS51257">
    <property type="entry name" value="PROKAR_LIPOPROTEIN"/>
    <property type="match status" value="1"/>
</dbReference>
<proteinExistence type="predicted"/>
<name>A0A8A4TJW7_SULCO</name>
<accession>A0A8A4TJW7</accession>
<feature type="chain" id="PRO_5035263230" description="Lipoprotein-attachment site-containing protein" evidence="2">
    <location>
        <begin position="19"/>
        <end position="50"/>
    </location>
</feature>
<dbReference type="EMBL" id="CP071793">
    <property type="protein sequence ID" value="QTD49777.1"/>
    <property type="molecule type" value="Genomic_DNA"/>
</dbReference>
<dbReference type="RefSeq" id="WP_237379407.1">
    <property type="nucleotide sequence ID" value="NZ_CP071793.1"/>
</dbReference>
<evidence type="ECO:0000256" key="1">
    <source>
        <dbReference type="SAM" id="MobiDB-lite"/>
    </source>
</evidence>
<feature type="region of interest" description="Disordered" evidence="1">
    <location>
        <begin position="20"/>
        <end position="50"/>
    </location>
</feature>
<organism evidence="3 4">
    <name type="scientific">Sulfidibacter corallicola</name>
    <dbReference type="NCBI Taxonomy" id="2818388"/>
    <lineage>
        <taxon>Bacteria</taxon>
        <taxon>Pseudomonadati</taxon>
        <taxon>Acidobacteriota</taxon>
        <taxon>Holophagae</taxon>
        <taxon>Acanthopleuribacterales</taxon>
        <taxon>Acanthopleuribacteraceae</taxon>
        <taxon>Sulfidibacter</taxon>
    </lineage>
</organism>
<dbReference type="Proteomes" id="UP000663929">
    <property type="component" value="Chromosome"/>
</dbReference>
<dbReference type="AlphaFoldDB" id="A0A8A4TJW7"/>
<reference evidence="3" key="1">
    <citation type="submission" date="2021-03" db="EMBL/GenBank/DDBJ databases">
        <title>Acanthopleuribacteraceae sp. M133.</title>
        <authorList>
            <person name="Wang G."/>
        </authorList>
    </citation>
    <scope>NUCLEOTIDE SEQUENCE</scope>
    <source>
        <strain evidence="3">M133</strain>
    </source>
</reference>
<protein>
    <recommendedName>
        <fullName evidence="5">Lipoprotein-attachment site-containing protein</fullName>
    </recommendedName>
</protein>
<evidence type="ECO:0000313" key="4">
    <source>
        <dbReference type="Proteomes" id="UP000663929"/>
    </source>
</evidence>
<dbReference type="KEGG" id="scor:J3U87_29690"/>
<feature type="signal peptide" evidence="2">
    <location>
        <begin position="1"/>
        <end position="18"/>
    </location>
</feature>
<evidence type="ECO:0000313" key="3">
    <source>
        <dbReference type="EMBL" id="QTD49777.1"/>
    </source>
</evidence>